<dbReference type="Pfam" id="PF10082">
    <property type="entry name" value="BBP2_2"/>
    <property type="match status" value="1"/>
</dbReference>
<proteinExistence type="predicted"/>
<gene>
    <name evidence="1" type="ORF">HX099_00270</name>
</gene>
<dbReference type="Gene3D" id="2.40.160.10">
    <property type="entry name" value="Porin"/>
    <property type="match status" value="2"/>
</dbReference>
<accession>A0AAW7DMY0</accession>
<organism evidence="1 2">
    <name type="scientific">Thiopseudomonas alkaliphila</name>
    <dbReference type="NCBI Taxonomy" id="1697053"/>
    <lineage>
        <taxon>Bacteria</taxon>
        <taxon>Pseudomonadati</taxon>
        <taxon>Pseudomonadota</taxon>
        <taxon>Gammaproteobacteria</taxon>
        <taxon>Pseudomonadales</taxon>
        <taxon>Pseudomonadaceae</taxon>
        <taxon>Thiopseudomonas</taxon>
    </lineage>
</organism>
<name>A0AAW7DMY0_9GAMM</name>
<dbReference type="EMBL" id="JACANB010000001">
    <property type="protein sequence ID" value="MDM1695109.1"/>
    <property type="molecule type" value="Genomic_DNA"/>
</dbReference>
<dbReference type="InterPro" id="IPR023614">
    <property type="entry name" value="Porin_dom_sf"/>
</dbReference>
<dbReference type="SUPFAM" id="SSF56935">
    <property type="entry name" value="Porins"/>
    <property type="match status" value="1"/>
</dbReference>
<comment type="caution">
    <text evidence="1">The sequence shown here is derived from an EMBL/GenBank/DDBJ whole genome shotgun (WGS) entry which is preliminary data.</text>
</comment>
<sequence length="375" mass="43251">MRISDGVLFTPTLNVSERYDDNIYATKKQRKSSWITNLEPSFMLSLDRAKSAYRLKYVASRDFFHSSSRDNNTDHHLTADAGFEFNSRNRLTLNAGYHKMEDTASDTSSPNSQNDKWNTKNIGGVYSFGARTARAQADLAVNYEELRYDNSARLANGERLNKDKERDTKSVRATGYYGIAPKTKALIEGRYSDFDYKSNTNRDSTNKALLLGVTWDATAKTTGSVKVGREKKSYDKSFYKDKSMNMWEAAVAWAPRTYSTFDFKLRRGFDEGDNYYEYDSGEHISSSIKTTAYHAGWKHQWMDRLSSNLTFSHTDRKYQNTDRDDKIKQYGLGVTYEMRRWLDVGLGYTHRDNDSNLATRDYKRNIYALTFNASL</sequence>
<protein>
    <submittedName>
        <fullName evidence="1">Outer membrane beta-barrel protein</fullName>
    </submittedName>
</protein>
<reference evidence="1" key="1">
    <citation type="submission" date="2020-06" db="EMBL/GenBank/DDBJ databases">
        <authorList>
            <person name="Dong N."/>
        </authorList>
    </citation>
    <scope>NUCLEOTIDE SEQUENCE</scope>
    <source>
        <strain evidence="1">DF46-2-2</strain>
    </source>
</reference>
<dbReference type="InterPro" id="IPR018759">
    <property type="entry name" value="BBP2_2"/>
</dbReference>
<evidence type="ECO:0000313" key="2">
    <source>
        <dbReference type="Proteomes" id="UP001173465"/>
    </source>
</evidence>
<evidence type="ECO:0000313" key="1">
    <source>
        <dbReference type="EMBL" id="MDM1695109.1"/>
    </source>
</evidence>
<dbReference type="AlphaFoldDB" id="A0AAW7DMY0"/>
<dbReference type="Proteomes" id="UP001173465">
    <property type="component" value="Unassembled WGS sequence"/>
</dbReference>
<reference evidence="1" key="2">
    <citation type="journal article" date="2022" name="Sci. Total Environ.">
        <title>Prevalence, transmission, and molecular epidemiology of tet(X)-positive bacteria among humans, animals, and environmental niches in China: An epidemiological, and genomic-based study.</title>
        <authorList>
            <person name="Dong N."/>
            <person name="Zeng Y."/>
            <person name="Cai C."/>
            <person name="Sun C."/>
            <person name="Lu J."/>
            <person name="Liu C."/>
            <person name="Zhou H."/>
            <person name="Sun Q."/>
            <person name="Shu L."/>
            <person name="Wang H."/>
            <person name="Wang Y."/>
            <person name="Wang S."/>
            <person name="Wu C."/>
            <person name="Chan E.W."/>
            <person name="Chen G."/>
            <person name="Shen Z."/>
            <person name="Chen S."/>
            <person name="Zhang R."/>
        </authorList>
    </citation>
    <scope>NUCLEOTIDE SEQUENCE</scope>
    <source>
        <strain evidence="1">DF46-2-2</strain>
    </source>
</reference>